<keyword evidence="8" id="KW-0653">Protein transport</keyword>
<dbReference type="RefSeq" id="WP_092128392.1">
    <property type="nucleotide sequence ID" value="NZ_FMYU01000005.1"/>
</dbReference>
<dbReference type="SMART" id="SM00962">
    <property type="entry name" value="SRP54"/>
    <property type="match status" value="1"/>
</dbReference>
<dbReference type="InterPro" id="IPR003593">
    <property type="entry name" value="AAA+_ATPase"/>
</dbReference>
<evidence type="ECO:0000256" key="12">
    <source>
        <dbReference type="ARBA" id="ARBA00025337"/>
    </source>
</evidence>
<evidence type="ECO:0000256" key="8">
    <source>
        <dbReference type="ARBA" id="ARBA00022927"/>
    </source>
</evidence>
<dbReference type="AlphaFoldDB" id="A0A1G6LLX2"/>
<keyword evidence="5" id="KW-1003">Cell membrane</keyword>
<dbReference type="OrthoDB" id="9778554at2"/>
<evidence type="ECO:0000256" key="3">
    <source>
        <dbReference type="ARBA" id="ARBA00014919"/>
    </source>
</evidence>
<evidence type="ECO:0000256" key="11">
    <source>
        <dbReference type="ARBA" id="ARBA00023225"/>
    </source>
</evidence>
<dbReference type="InterPro" id="IPR020006">
    <property type="entry name" value="FlhF"/>
</dbReference>
<evidence type="ECO:0000313" key="17">
    <source>
        <dbReference type="EMBL" id="SDC44124.1"/>
    </source>
</evidence>
<accession>A0A1G6LLX2</accession>
<evidence type="ECO:0000313" key="18">
    <source>
        <dbReference type="Proteomes" id="UP000199411"/>
    </source>
</evidence>
<dbReference type="GO" id="GO:0005525">
    <property type="term" value="F:GTP binding"/>
    <property type="evidence" value="ECO:0007669"/>
    <property type="project" value="UniProtKB-UniRule"/>
</dbReference>
<evidence type="ECO:0000259" key="15">
    <source>
        <dbReference type="SMART" id="SM00382"/>
    </source>
</evidence>
<comment type="subcellular location">
    <subcellularLocation>
        <location evidence="1">Cell membrane</location>
        <topology evidence="1">Peripheral membrane protein</topology>
        <orientation evidence="1">Cytoplasmic side</orientation>
    </subcellularLocation>
</comment>
<dbReference type="GO" id="GO:0005886">
    <property type="term" value="C:plasma membrane"/>
    <property type="evidence" value="ECO:0007669"/>
    <property type="project" value="UniProtKB-SubCell"/>
</dbReference>
<evidence type="ECO:0000256" key="5">
    <source>
        <dbReference type="ARBA" id="ARBA00022475"/>
    </source>
</evidence>
<dbReference type="SMART" id="SM00382">
    <property type="entry name" value="AAA"/>
    <property type="match status" value="1"/>
</dbReference>
<evidence type="ECO:0000256" key="14">
    <source>
        <dbReference type="SAM" id="Coils"/>
    </source>
</evidence>
<keyword evidence="17" id="KW-0282">Flagellum</keyword>
<feature type="domain" description="AAA+ ATPase" evidence="15">
    <location>
        <begin position="194"/>
        <end position="341"/>
    </location>
</feature>
<dbReference type="InterPro" id="IPR027417">
    <property type="entry name" value="P-loop_NTPase"/>
</dbReference>
<keyword evidence="11" id="KW-1006">Bacterial flagellum protein export</keyword>
<dbReference type="GO" id="GO:0006614">
    <property type="term" value="P:SRP-dependent cotranslational protein targeting to membrane"/>
    <property type="evidence" value="ECO:0007669"/>
    <property type="project" value="UniProtKB-UniRule"/>
</dbReference>
<dbReference type="FunFam" id="3.40.50.300:FF:000695">
    <property type="entry name" value="Flagellar biosynthesis regulator FlhF"/>
    <property type="match status" value="1"/>
</dbReference>
<keyword evidence="4" id="KW-0813">Transport</keyword>
<dbReference type="GO" id="GO:0003924">
    <property type="term" value="F:GTPase activity"/>
    <property type="evidence" value="ECO:0007669"/>
    <property type="project" value="UniProtKB-UniRule"/>
</dbReference>
<keyword evidence="17" id="KW-0969">Cilium</keyword>
<keyword evidence="7" id="KW-1005">Bacterial flagellum biogenesis</keyword>
<dbReference type="Gene3D" id="1.20.120.1380">
    <property type="entry name" value="Flagellar FlhF biosynthesis protein, N domain"/>
    <property type="match status" value="1"/>
</dbReference>
<evidence type="ECO:0000256" key="9">
    <source>
        <dbReference type="ARBA" id="ARBA00023134"/>
    </source>
</evidence>
<comment type="similarity">
    <text evidence="2">Belongs to the GTP-binding SRP family.</text>
</comment>
<evidence type="ECO:0000256" key="1">
    <source>
        <dbReference type="ARBA" id="ARBA00004413"/>
    </source>
</evidence>
<evidence type="ECO:0000256" key="13">
    <source>
        <dbReference type="NCBIfam" id="TIGR03499"/>
    </source>
</evidence>
<organism evidence="17 18">
    <name type="scientific">Desulfurella multipotens</name>
    <dbReference type="NCBI Taxonomy" id="79269"/>
    <lineage>
        <taxon>Bacteria</taxon>
        <taxon>Pseudomonadati</taxon>
        <taxon>Campylobacterota</taxon>
        <taxon>Desulfurellia</taxon>
        <taxon>Desulfurellales</taxon>
        <taxon>Desulfurellaceae</taxon>
        <taxon>Desulfurella</taxon>
    </lineage>
</organism>
<dbReference type="GO" id="GO:0015031">
    <property type="term" value="P:protein transport"/>
    <property type="evidence" value="ECO:0007669"/>
    <property type="project" value="UniProtKB-KW"/>
</dbReference>
<dbReference type="InterPro" id="IPR000897">
    <property type="entry name" value="SRP54_GTPase_dom"/>
</dbReference>
<dbReference type="PANTHER" id="PTHR43134">
    <property type="entry name" value="SIGNAL RECOGNITION PARTICLE RECEPTOR SUBUNIT ALPHA"/>
    <property type="match status" value="1"/>
</dbReference>
<keyword evidence="14" id="KW-0175">Coiled coil</keyword>
<comment type="function">
    <text evidence="12">Necessary for flagellar biosynthesis. May be involved in translocation of the flagellum.</text>
</comment>
<sequence>MIIKTFEANNLQEAIKKIKKELGEEAVILSTRKVRKGSFFSFFKREVIEVTAAIEHKQESKKANFASLIESQNIDSSKQDLEKKILELENLLKSATKNPLQEVVESIKNDLDNLKSSLSYMAKKEGEIDIYNLPISVQKYFNLMNEKGINKKYSFKISKTMYDNLYAEKLKDENYTIDYLTVLLSQFFKTAQLDEQIVVLTGPTGVGKTTTIAKLAAIEKLKNKKKVSIITTDTYRIGAVDQLLTYSKIMEIPMQVCITKNDLQKAVNEFSDYDKIFIDTVGRSQKDIKRLEESFNLFKDQEGMHFSLVLALNTKEEDCMEIYEKFSKLRIDSLLLTKLDETNTPGTMLNFAVKTKKPISYISFGQDVPDDIVKADPLSISSFIIKNTIKEEENERSS</sequence>
<dbReference type="SUPFAM" id="SSF52540">
    <property type="entry name" value="P-loop containing nucleoside triphosphate hydrolases"/>
    <property type="match status" value="2"/>
</dbReference>
<proteinExistence type="inferred from homology"/>
<dbReference type="EMBL" id="FMYU01000005">
    <property type="protein sequence ID" value="SDC44124.1"/>
    <property type="molecule type" value="Genomic_DNA"/>
</dbReference>
<dbReference type="Proteomes" id="UP000199411">
    <property type="component" value="Unassembled WGS sequence"/>
</dbReference>
<feature type="coiled-coil region" evidence="14">
    <location>
        <begin position="71"/>
        <end position="98"/>
    </location>
</feature>
<keyword evidence="9" id="KW-0342">GTP-binding</keyword>
<dbReference type="Pfam" id="PF00448">
    <property type="entry name" value="SRP54"/>
    <property type="match status" value="1"/>
</dbReference>
<dbReference type="GO" id="GO:0005047">
    <property type="term" value="F:signal recognition particle binding"/>
    <property type="evidence" value="ECO:0007669"/>
    <property type="project" value="TreeGrafter"/>
</dbReference>
<name>A0A1G6LLX2_9BACT</name>
<keyword evidence="6" id="KW-0547">Nucleotide-binding</keyword>
<keyword evidence="17" id="KW-0966">Cell projection</keyword>
<evidence type="ECO:0000256" key="4">
    <source>
        <dbReference type="ARBA" id="ARBA00022448"/>
    </source>
</evidence>
<dbReference type="GO" id="GO:0044781">
    <property type="term" value="P:bacterial-type flagellum organization"/>
    <property type="evidence" value="ECO:0007669"/>
    <property type="project" value="UniProtKB-UniRule"/>
</dbReference>
<protein>
    <recommendedName>
        <fullName evidence="3 13">Flagellar biosynthesis protein FlhF</fullName>
    </recommendedName>
</protein>
<evidence type="ECO:0000256" key="6">
    <source>
        <dbReference type="ARBA" id="ARBA00022741"/>
    </source>
</evidence>
<keyword evidence="10" id="KW-0472">Membrane</keyword>
<dbReference type="NCBIfam" id="TIGR03499">
    <property type="entry name" value="FlhF"/>
    <property type="match status" value="1"/>
</dbReference>
<gene>
    <name evidence="17" type="ORF">SAMN05660835_00847</name>
</gene>
<feature type="domain" description="SRP54-type proteins GTP-binding" evidence="16">
    <location>
        <begin position="195"/>
        <end position="386"/>
    </location>
</feature>
<evidence type="ECO:0000256" key="10">
    <source>
        <dbReference type="ARBA" id="ARBA00023136"/>
    </source>
</evidence>
<dbReference type="Gene3D" id="3.40.50.300">
    <property type="entry name" value="P-loop containing nucleotide triphosphate hydrolases"/>
    <property type="match status" value="1"/>
</dbReference>
<keyword evidence="18" id="KW-1185">Reference proteome</keyword>
<evidence type="ECO:0000256" key="2">
    <source>
        <dbReference type="ARBA" id="ARBA00008531"/>
    </source>
</evidence>
<evidence type="ECO:0000256" key="7">
    <source>
        <dbReference type="ARBA" id="ARBA00022795"/>
    </source>
</evidence>
<dbReference type="PANTHER" id="PTHR43134:SF3">
    <property type="entry name" value="FLAGELLAR BIOSYNTHESIS PROTEIN FLHF"/>
    <property type="match status" value="1"/>
</dbReference>
<evidence type="ECO:0000259" key="16">
    <source>
        <dbReference type="SMART" id="SM00962"/>
    </source>
</evidence>
<dbReference type="InterPro" id="IPR047040">
    <property type="entry name" value="FlhF__GTPase_dom"/>
</dbReference>
<dbReference type="CDD" id="cd17873">
    <property type="entry name" value="FlhF"/>
    <property type="match status" value="1"/>
</dbReference>
<reference evidence="18" key="1">
    <citation type="submission" date="2016-10" db="EMBL/GenBank/DDBJ databases">
        <authorList>
            <person name="Varghese N."/>
            <person name="Submissions S."/>
        </authorList>
    </citation>
    <scope>NUCLEOTIDE SEQUENCE [LARGE SCALE GENOMIC DNA]</scope>
    <source>
        <strain evidence="18">DSM 8415</strain>
    </source>
</reference>